<keyword evidence="1" id="KW-0862">Zinc</keyword>
<dbReference type="InterPro" id="IPR039646">
    <property type="entry name" value="ZNHIT2"/>
</dbReference>
<dbReference type="EMBL" id="KZ155826">
    <property type="protein sequence ID" value="OUS43743.1"/>
    <property type="molecule type" value="Genomic_DNA"/>
</dbReference>
<dbReference type="GO" id="GO:0008270">
    <property type="term" value="F:zinc ion binding"/>
    <property type="evidence" value="ECO:0007669"/>
    <property type="project" value="UniProtKB-UniRule"/>
</dbReference>
<accession>A0A1Y5I6N5</accession>
<dbReference type="SUPFAM" id="SSF144232">
    <property type="entry name" value="HIT/MYND zinc finger-like"/>
    <property type="match status" value="1"/>
</dbReference>
<feature type="region of interest" description="Disordered" evidence="2">
    <location>
        <begin position="73"/>
        <end position="104"/>
    </location>
</feature>
<name>A0A1Y5I6N5_OSTTA</name>
<gene>
    <name evidence="4" type="ORF">BE221DRAFT_207034</name>
</gene>
<dbReference type="PROSITE" id="PS51083">
    <property type="entry name" value="ZF_HIT"/>
    <property type="match status" value="1"/>
</dbReference>
<keyword evidence="1" id="KW-0479">Metal-binding</keyword>
<dbReference type="InterPro" id="IPR007529">
    <property type="entry name" value="Znf_HIT"/>
</dbReference>
<sequence length="386" mass="40955">MSACAACGSTRTAYACPRCGARVCALKCYDGHNEGRCARAFRDREAEDALRGERASDDAKEAMREVLVRRARGMIGSEGSASDDEGGESEGGESEDESGGGGARCALSEASLERLSIGTELDVDGLSEEERASFERALASGALFERWIPWWESAAAGSERASARGCRAVEVADAPAETSGKASESDIPPLASPSELLDPFEVLSGGREAPEALRWHCVNALAAYTLVKRVYNGDWRGAELEACETALELSAVLSAEHGAVPEAQCAADAVLDVVRRAAASLRAASTRELHASLLRDVLAVFTLGSSACVRAFLDLTRALDAADATSRARRRGASRRARVRAKARYLAAYLAATPDVARRVARALDDARPFLDDASSPDDRARPLAF</sequence>
<dbReference type="CDD" id="cd21437">
    <property type="entry name" value="zf-HIT_ZNHIT1_like"/>
    <property type="match status" value="1"/>
</dbReference>
<evidence type="ECO:0000256" key="2">
    <source>
        <dbReference type="SAM" id="MobiDB-lite"/>
    </source>
</evidence>
<dbReference type="PANTHER" id="PTHR15555:SF0">
    <property type="entry name" value="ZINC FINGER HIT DOMAIN-CONTAINING PROTEIN 2"/>
    <property type="match status" value="1"/>
</dbReference>
<evidence type="ECO:0000259" key="3">
    <source>
        <dbReference type="PROSITE" id="PS51083"/>
    </source>
</evidence>
<dbReference type="eggNOG" id="KOG4317">
    <property type="taxonomic scope" value="Eukaryota"/>
</dbReference>
<dbReference type="AlphaFoldDB" id="A0A1Y5I6N5"/>
<dbReference type="PANTHER" id="PTHR15555">
    <property type="entry name" value="ZINC FINGER HIT DOMAIN CONTAINING PROTEIN 2 PROTEIN FON -RELATED"/>
    <property type="match status" value="1"/>
</dbReference>
<evidence type="ECO:0000256" key="1">
    <source>
        <dbReference type="PROSITE-ProRule" id="PRU00453"/>
    </source>
</evidence>
<organism evidence="4">
    <name type="scientific">Ostreococcus tauri</name>
    <name type="common">Marine green alga</name>
    <dbReference type="NCBI Taxonomy" id="70448"/>
    <lineage>
        <taxon>Eukaryota</taxon>
        <taxon>Viridiplantae</taxon>
        <taxon>Chlorophyta</taxon>
        <taxon>Mamiellophyceae</taxon>
        <taxon>Mamiellales</taxon>
        <taxon>Bathycoccaceae</taxon>
        <taxon>Ostreococcus</taxon>
    </lineage>
</organism>
<keyword evidence="1" id="KW-0863">Zinc-finger</keyword>
<reference evidence="4" key="1">
    <citation type="submission" date="2017-04" db="EMBL/GenBank/DDBJ databases">
        <title>Population genomics of picophytoplankton unveils novel chromosome hypervariability.</title>
        <authorList>
            <consortium name="DOE Joint Genome Institute"/>
            <person name="Blanc-Mathieu R."/>
            <person name="Krasovec M."/>
            <person name="Hebrard M."/>
            <person name="Yau S."/>
            <person name="Desgranges E."/>
            <person name="Martin J."/>
            <person name="Schackwitz W."/>
            <person name="Kuo A."/>
            <person name="Salin G."/>
            <person name="Donnadieu C."/>
            <person name="Desdevises Y."/>
            <person name="Sanchez-Ferandin S."/>
            <person name="Moreau H."/>
            <person name="Rivals E."/>
            <person name="Grigoriev I.V."/>
            <person name="Grimsley N."/>
            <person name="Eyre-Walker A."/>
            <person name="Piganeau G."/>
        </authorList>
    </citation>
    <scope>NUCLEOTIDE SEQUENCE [LARGE SCALE GENOMIC DNA]</scope>
    <source>
        <strain evidence="4">RCC 1115</strain>
    </source>
</reference>
<protein>
    <recommendedName>
        <fullName evidence="3">HIT-type domain-containing protein</fullName>
    </recommendedName>
</protein>
<proteinExistence type="predicted"/>
<dbReference type="Pfam" id="PF04438">
    <property type="entry name" value="zf-HIT"/>
    <property type="match status" value="1"/>
</dbReference>
<dbReference type="Gene3D" id="3.30.60.190">
    <property type="match status" value="1"/>
</dbReference>
<dbReference type="Proteomes" id="UP000195557">
    <property type="component" value="Unassembled WGS sequence"/>
</dbReference>
<feature type="compositionally biased region" description="Acidic residues" evidence="2">
    <location>
        <begin position="81"/>
        <end position="98"/>
    </location>
</feature>
<feature type="region of interest" description="Disordered" evidence="2">
    <location>
        <begin position="174"/>
        <end position="193"/>
    </location>
</feature>
<evidence type="ECO:0000313" key="4">
    <source>
        <dbReference type="EMBL" id="OUS43743.1"/>
    </source>
</evidence>
<feature type="domain" description="HIT-type" evidence="3">
    <location>
        <begin position="4"/>
        <end position="37"/>
    </location>
</feature>